<dbReference type="Gene3D" id="3.40.50.1360">
    <property type="match status" value="1"/>
</dbReference>
<dbReference type="InterPro" id="IPR037171">
    <property type="entry name" value="NagB/RpiA_transferase-like"/>
</dbReference>
<accession>A0A433HVS7</accession>
<dbReference type="OrthoDB" id="9791139at2"/>
<organism evidence="5 6">
    <name type="scientific">Peribacillus cavernae</name>
    <dbReference type="NCBI Taxonomy" id="1674310"/>
    <lineage>
        <taxon>Bacteria</taxon>
        <taxon>Bacillati</taxon>
        <taxon>Bacillota</taxon>
        <taxon>Bacilli</taxon>
        <taxon>Bacillales</taxon>
        <taxon>Bacillaceae</taxon>
        <taxon>Peribacillus</taxon>
    </lineage>
</organism>
<keyword evidence="6" id="KW-1185">Reference proteome</keyword>
<dbReference type="Pfam" id="PF01182">
    <property type="entry name" value="Glucosamine_iso"/>
    <property type="match status" value="1"/>
</dbReference>
<evidence type="ECO:0000313" key="5">
    <source>
        <dbReference type="EMBL" id="RUQ32461.1"/>
    </source>
</evidence>
<dbReference type="GO" id="GO:0004342">
    <property type="term" value="F:glucosamine-6-phosphate deaminase activity"/>
    <property type="evidence" value="ECO:0007669"/>
    <property type="project" value="UniProtKB-UniRule"/>
</dbReference>
<comment type="similarity">
    <text evidence="3">Belongs to the glucosamine/galactosamine-6-phosphate isomerase family. NagB subfamily.</text>
</comment>
<dbReference type="InterPro" id="IPR006148">
    <property type="entry name" value="Glc/Gal-6P_isomerase"/>
</dbReference>
<sequence length="250" mass="28077">MHIFSFSSEEELNKAGAKVVIDLLMKKPSAILGLATGQSPVGIYKQLVKAYKKGIISFQLIKTFNLDEYIGLNKEHPQSFYMFMKQRFFDHVNIPSERSYIPDGIAPDFNEECIRYDRLLNKIDLQILGIGHNGHIGFNEPGNYLSSRTHVVELTEETRIANSKYFSSLNKVPTHAITMGIGNILKAQKIVFVARGKEKAEIVFQSLFGPITTECPGSFLQLHPNLVVLLDKEAASYIDEGKIQNIETAL</sequence>
<evidence type="ECO:0000313" key="6">
    <source>
        <dbReference type="Proteomes" id="UP000267430"/>
    </source>
</evidence>
<dbReference type="GO" id="GO:0019262">
    <property type="term" value="P:N-acetylneuraminate catabolic process"/>
    <property type="evidence" value="ECO:0007669"/>
    <property type="project" value="UniProtKB-UniRule"/>
</dbReference>
<dbReference type="GO" id="GO:0005975">
    <property type="term" value="P:carbohydrate metabolic process"/>
    <property type="evidence" value="ECO:0007669"/>
    <property type="project" value="InterPro"/>
</dbReference>
<dbReference type="CDD" id="cd01399">
    <property type="entry name" value="GlcN6P_deaminase"/>
    <property type="match status" value="1"/>
</dbReference>
<dbReference type="PANTHER" id="PTHR11280:SF5">
    <property type="entry name" value="GLUCOSAMINE-6-PHOSPHATE ISOMERASE"/>
    <property type="match status" value="1"/>
</dbReference>
<comment type="caution">
    <text evidence="3">Lacks conserved residue(s) required for the propagation of feature annotation.</text>
</comment>
<dbReference type="GO" id="GO:0042802">
    <property type="term" value="F:identical protein binding"/>
    <property type="evidence" value="ECO:0007669"/>
    <property type="project" value="TreeGrafter"/>
</dbReference>
<keyword evidence="2 3" id="KW-0119">Carbohydrate metabolism</keyword>
<dbReference type="GO" id="GO:0006046">
    <property type="term" value="P:N-acetylglucosamine catabolic process"/>
    <property type="evidence" value="ECO:0007669"/>
    <property type="project" value="UniProtKB-UniRule"/>
</dbReference>
<dbReference type="Proteomes" id="UP000267430">
    <property type="component" value="Unassembled WGS sequence"/>
</dbReference>
<gene>
    <name evidence="3 5" type="primary">nagB</name>
    <name evidence="5" type="ORF">ELQ35_02060</name>
</gene>
<protein>
    <recommendedName>
        <fullName evidence="3">Glucosamine-6-phosphate deaminase</fullName>
        <ecNumber evidence="3">3.5.99.6</ecNumber>
    </recommendedName>
    <alternativeName>
        <fullName evidence="3">GlcN6P deaminase</fullName>
        <shortName evidence="3">GNPDA</shortName>
    </alternativeName>
    <alternativeName>
        <fullName evidence="3">Glucosamine-6-phosphate isomerase</fullName>
    </alternativeName>
</protein>
<evidence type="ECO:0000256" key="2">
    <source>
        <dbReference type="ARBA" id="ARBA00023277"/>
    </source>
</evidence>
<evidence type="ECO:0000256" key="3">
    <source>
        <dbReference type="HAMAP-Rule" id="MF_01241"/>
    </source>
</evidence>
<feature type="active site" description="For ring-opening step" evidence="3">
    <location>
        <position position="140"/>
    </location>
</feature>
<dbReference type="SUPFAM" id="SSF100950">
    <property type="entry name" value="NagB/RpiA/CoA transferase-like"/>
    <property type="match status" value="1"/>
</dbReference>
<evidence type="ECO:0000256" key="1">
    <source>
        <dbReference type="ARBA" id="ARBA00022801"/>
    </source>
</evidence>
<dbReference type="GO" id="GO:0006043">
    <property type="term" value="P:glucosamine catabolic process"/>
    <property type="evidence" value="ECO:0007669"/>
    <property type="project" value="TreeGrafter"/>
</dbReference>
<dbReference type="UniPathway" id="UPA00629">
    <property type="reaction ID" value="UER00684"/>
</dbReference>
<keyword evidence="1 3" id="KW-0378">Hydrolase</keyword>
<dbReference type="EMBL" id="RYZZ01000002">
    <property type="protein sequence ID" value="RUQ32461.1"/>
    <property type="molecule type" value="Genomic_DNA"/>
</dbReference>
<dbReference type="GO" id="GO:0005737">
    <property type="term" value="C:cytoplasm"/>
    <property type="evidence" value="ECO:0007669"/>
    <property type="project" value="TreeGrafter"/>
</dbReference>
<dbReference type="RefSeq" id="WP_126863221.1">
    <property type="nucleotide sequence ID" value="NZ_JAUSTX010000021.1"/>
</dbReference>
<comment type="function">
    <text evidence="3">Catalyzes the reversible isomerization-deamination of glucosamine 6-phosphate (GlcN6P) to form fructose 6-phosphate (Fru6P) and ammonium ion.</text>
</comment>
<dbReference type="InterPro" id="IPR004547">
    <property type="entry name" value="Glucosamine6P_isomerase"/>
</dbReference>
<feature type="active site" description="Proton acceptor; for enolization step" evidence="3">
    <location>
        <position position="67"/>
    </location>
</feature>
<comment type="catalytic activity">
    <reaction evidence="3">
        <text>alpha-D-glucosamine 6-phosphate + H2O = beta-D-fructose 6-phosphate + NH4(+)</text>
        <dbReference type="Rhea" id="RHEA:12172"/>
        <dbReference type="ChEBI" id="CHEBI:15377"/>
        <dbReference type="ChEBI" id="CHEBI:28938"/>
        <dbReference type="ChEBI" id="CHEBI:57634"/>
        <dbReference type="ChEBI" id="CHEBI:75989"/>
        <dbReference type="EC" id="3.5.99.6"/>
    </reaction>
</comment>
<dbReference type="AlphaFoldDB" id="A0A433HVS7"/>
<feature type="domain" description="Glucosamine/galactosamine-6-phosphate isomerase" evidence="4">
    <location>
        <begin position="14"/>
        <end position="220"/>
    </location>
</feature>
<proteinExistence type="inferred from homology"/>
<reference evidence="5 6" key="1">
    <citation type="submission" date="2018-12" db="EMBL/GenBank/DDBJ databases">
        <title>Bacillus chawlae sp. nov., Bacillus glennii sp. nov., and Bacillus saganii sp. nov. Isolated from the Vehicle Assembly Building at Kennedy Space Center where the Viking Spacecraft were Assembled.</title>
        <authorList>
            <person name="Seuylemezian A."/>
            <person name="Vaishampayan P."/>
        </authorList>
    </citation>
    <scope>NUCLEOTIDE SEQUENCE [LARGE SCALE GENOMIC DNA]</scope>
    <source>
        <strain evidence="5 6">L5</strain>
    </source>
</reference>
<comment type="caution">
    <text evidence="5">The sequence shown here is derived from an EMBL/GenBank/DDBJ whole genome shotgun (WGS) entry which is preliminary data.</text>
</comment>
<evidence type="ECO:0000259" key="4">
    <source>
        <dbReference type="Pfam" id="PF01182"/>
    </source>
</evidence>
<dbReference type="EC" id="3.5.99.6" evidence="3"/>
<feature type="active site" description="For ring-opening step" evidence="3">
    <location>
        <position position="133"/>
    </location>
</feature>
<dbReference type="HAMAP" id="MF_01241">
    <property type="entry name" value="GlcN6P_deamin"/>
    <property type="match status" value="1"/>
</dbReference>
<feature type="active site" description="Proton acceptor; for ring-opening step" evidence="3">
    <location>
        <position position="135"/>
    </location>
</feature>
<dbReference type="NCBIfam" id="TIGR00502">
    <property type="entry name" value="nagB"/>
    <property type="match status" value="1"/>
</dbReference>
<dbReference type="PANTHER" id="PTHR11280">
    <property type="entry name" value="GLUCOSAMINE-6-PHOSPHATE ISOMERASE"/>
    <property type="match status" value="1"/>
</dbReference>
<comment type="pathway">
    <text evidence="3">Amino-sugar metabolism; N-acetylneuraminate degradation; D-fructose 6-phosphate from N-acetylneuraminate: step 5/5.</text>
</comment>
<name>A0A433HVS7_9BACI</name>